<dbReference type="Proteomes" id="UP000790787">
    <property type="component" value="Chromosome 24"/>
</dbReference>
<sequence length="108" mass="12458">MVAKNTAFEQLYENHGGKGGNRKLYGLAKIRERKARNLDQVRCIKDGEWRIKSEEVEGAMQKMSRGKATGSDEIPMEFHKEVGRSSSEWLTGLFNVIFRMKKIPEDWP</sequence>
<protein>
    <submittedName>
        <fullName evidence="2">Uncharacterized protein LOC142178111</fullName>
    </submittedName>
</protein>
<accession>A0AC58U240</accession>
<dbReference type="RefSeq" id="XP_075103542.1">
    <property type="nucleotide sequence ID" value="XM_075247441.1"/>
</dbReference>
<proteinExistence type="predicted"/>
<name>A0AC58U240_TOBAC</name>
<organism evidence="1 2">
    <name type="scientific">Nicotiana tabacum</name>
    <name type="common">Common tobacco</name>
    <dbReference type="NCBI Taxonomy" id="4097"/>
    <lineage>
        <taxon>Eukaryota</taxon>
        <taxon>Viridiplantae</taxon>
        <taxon>Streptophyta</taxon>
        <taxon>Embryophyta</taxon>
        <taxon>Tracheophyta</taxon>
        <taxon>Spermatophyta</taxon>
        <taxon>Magnoliopsida</taxon>
        <taxon>eudicotyledons</taxon>
        <taxon>Gunneridae</taxon>
        <taxon>Pentapetalae</taxon>
        <taxon>asterids</taxon>
        <taxon>lamiids</taxon>
        <taxon>Solanales</taxon>
        <taxon>Solanaceae</taxon>
        <taxon>Nicotianoideae</taxon>
        <taxon>Nicotianeae</taxon>
        <taxon>Nicotiana</taxon>
    </lineage>
</organism>
<gene>
    <name evidence="2" type="primary">LOC142178111</name>
</gene>
<evidence type="ECO:0000313" key="1">
    <source>
        <dbReference type="Proteomes" id="UP000790787"/>
    </source>
</evidence>
<reference evidence="2" key="2">
    <citation type="submission" date="2025-08" db="UniProtKB">
        <authorList>
            <consortium name="RefSeq"/>
        </authorList>
    </citation>
    <scope>IDENTIFICATION</scope>
    <source>
        <tissue evidence="2">Leaf</tissue>
    </source>
</reference>
<reference evidence="1" key="1">
    <citation type="journal article" date="2014" name="Nat. Commun.">
        <title>The tobacco genome sequence and its comparison with those of tomato and potato.</title>
        <authorList>
            <person name="Sierro N."/>
            <person name="Battey J.N."/>
            <person name="Ouadi S."/>
            <person name="Bakaher N."/>
            <person name="Bovet L."/>
            <person name="Willig A."/>
            <person name="Goepfert S."/>
            <person name="Peitsch M.C."/>
            <person name="Ivanov N.V."/>
        </authorList>
    </citation>
    <scope>NUCLEOTIDE SEQUENCE [LARGE SCALE GENOMIC DNA]</scope>
</reference>
<evidence type="ECO:0000313" key="2">
    <source>
        <dbReference type="RefSeq" id="XP_075103542.1"/>
    </source>
</evidence>
<keyword evidence="1" id="KW-1185">Reference proteome</keyword>